<proteinExistence type="predicted"/>
<name>A0A369VP90_9SPHN</name>
<reference evidence="1 2" key="1">
    <citation type="submission" date="2018-07" db="EMBL/GenBank/DDBJ databases">
        <title>a novel species of Sphingomonas isolated from the rhizosphere soil of Araceae plant.</title>
        <authorList>
            <person name="Zhiyong W."/>
            <person name="Qinglan Z."/>
            <person name="Zhiwei F."/>
            <person name="Ding X."/>
            <person name="Gejiao W."/>
            <person name="Shixue Z."/>
        </authorList>
    </citation>
    <scope>NUCLEOTIDE SEQUENCE [LARGE SCALE GENOMIC DNA]</scope>
    <source>
        <strain evidence="1 2">WZY 27</strain>
    </source>
</reference>
<dbReference type="AlphaFoldDB" id="A0A369VP90"/>
<evidence type="ECO:0000313" key="1">
    <source>
        <dbReference type="EMBL" id="RDE04206.1"/>
    </source>
</evidence>
<dbReference type="Proteomes" id="UP000253918">
    <property type="component" value="Unassembled WGS sequence"/>
</dbReference>
<comment type="caution">
    <text evidence="1">The sequence shown here is derived from an EMBL/GenBank/DDBJ whole genome shotgun (WGS) entry which is preliminary data.</text>
</comment>
<dbReference type="EMBL" id="QQNB01000006">
    <property type="protein sequence ID" value="RDE04206.1"/>
    <property type="molecule type" value="Genomic_DNA"/>
</dbReference>
<evidence type="ECO:0000313" key="2">
    <source>
        <dbReference type="Proteomes" id="UP000253918"/>
    </source>
</evidence>
<gene>
    <name evidence="1" type="ORF">DVW87_17480</name>
</gene>
<sequence length="105" mass="11678">MARVPITVYLQPDQLAGIERRAGQVGKTRSAWVADTLVRSLEDELLPLDEILLDQLTKVRAGLEVVAEAQVGRGPESKKGLAEMRQRRTDLAARMLAEARGMLRR</sequence>
<dbReference type="RefSeq" id="WP_114689051.1">
    <property type="nucleotide sequence ID" value="NZ_QQNB01000006.1"/>
</dbReference>
<accession>A0A369VP90</accession>
<keyword evidence="2" id="KW-1185">Reference proteome</keyword>
<organism evidence="1 2">
    <name type="scientific">Sphingomonas aracearum</name>
    <dbReference type="NCBI Taxonomy" id="2283317"/>
    <lineage>
        <taxon>Bacteria</taxon>
        <taxon>Pseudomonadati</taxon>
        <taxon>Pseudomonadota</taxon>
        <taxon>Alphaproteobacteria</taxon>
        <taxon>Sphingomonadales</taxon>
        <taxon>Sphingomonadaceae</taxon>
        <taxon>Sphingomonas</taxon>
    </lineage>
</organism>
<dbReference type="OrthoDB" id="7575004at2"/>
<protein>
    <submittedName>
        <fullName evidence="1">Uncharacterized protein</fullName>
    </submittedName>
</protein>